<dbReference type="Pfam" id="PF01810">
    <property type="entry name" value="LysE"/>
    <property type="match status" value="1"/>
</dbReference>
<feature type="transmembrane region" description="Helical" evidence="6">
    <location>
        <begin position="73"/>
        <end position="91"/>
    </location>
</feature>
<dbReference type="InterPro" id="IPR001123">
    <property type="entry name" value="LeuE-type"/>
</dbReference>
<dbReference type="AlphaFoldDB" id="A0A4V2UVE4"/>
<sequence length="204" mass="22095">MILAALHGVILAFGLILPLGAQNVFVFNQGATQPVWIRALPVVVTAAICDTLLIILAVLGVSLIVLQLQWLQMILFSVGMIFLVYMGWSVWTSDSKPVSGPNDQRSSKQQVAFAMSVSLLNPHAILDTIGVIGTSSLQYVGMDKVVFALACITVSWCWFIGLALAGRWLGKIDSKGNLLSWINKISALIIWGVAIYLAWNLIVG</sequence>
<keyword evidence="8" id="KW-1185">Reference proteome</keyword>
<keyword evidence="3 6" id="KW-0812">Transmembrane</keyword>
<protein>
    <submittedName>
        <fullName evidence="7">L-lysine exporter family protein LysE/ArgO</fullName>
    </submittedName>
</protein>
<comment type="subcellular location">
    <subcellularLocation>
        <location evidence="1">Cell membrane</location>
        <topology evidence="1">Multi-pass membrane protein</topology>
    </subcellularLocation>
</comment>
<dbReference type="GO" id="GO:0015171">
    <property type="term" value="F:amino acid transmembrane transporter activity"/>
    <property type="evidence" value="ECO:0007669"/>
    <property type="project" value="TreeGrafter"/>
</dbReference>
<keyword evidence="4 6" id="KW-1133">Transmembrane helix</keyword>
<dbReference type="OrthoDB" id="5638726at2"/>
<evidence type="ECO:0000256" key="6">
    <source>
        <dbReference type="SAM" id="Phobius"/>
    </source>
</evidence>
<reference evidence="7 8" key="1">
    <citation type="submission" date="2019-03" db="EMBL/GenBank/DDBJ databases">
        <title>Genomic Encyclopedia of Type Strains, Phase IV (KMG-IV): sequencing the most valuable type-strain genomes for metagenomic binning, comparative biology and taxonomic classification.</title>
        <authorList>
            <person name="Goeker M."/>
        </authorList>
    </citation>
    <scope>NUCLEOTIDE SEQUENCE [LARGE SCALE GENOMIC DNA]</scope>
    <source>
        <strain evidence="7 8">DSM 45707</strain>
    </source>
</reference>
<feature type="transmembrane region" description="Helical" evidence="6">
    <location>
        <begin position="185"/>
        <end position="203"/>
    </location>
</feature>
<proteinExistence type="predicted"/>
<dbReference type="GO" id="GO:0005886">
    <property type="term" value="C:plasma membrane"/>
    <property type="evidence" value="ECO:0007669"/>
    <property type="project" value="UniProtKB-SubCell"/>
</dbReference>
<evidence type="ECO:0000256" key="5">
    <source>
        <dbReference type="ARBA" id="ARBA00023136"/>
    </source>
</evidence>
<accession>A0A4V2UVE4</accession>
<dbReference type="PANTHER" id="PTHR30086">
    <property type="entry name" value="ARGININE EXPORTER PROTEIN ARGO"/>
    <property type="match status" value="1"/>
</dbReference>
<dbReference type="EMBL" id="SMAG01000002">
    <property type="protein sequence ID" value="TCS95457.1"/>
    <property type="molecule type" value="Genomic_DNA"/>
</dbReference>
<feature type="transmembrane region" description="Helical" evidence="6">
    <location>
        <begin position="37"/>
        <end position="66"/>
    </location>
</feature>
<organism evidence="7 8">
    <name type="scientific">Hazenella coriacea</name>
    <dbReference type="NCBI Taxonomy" id="1179467"/>
    <lineage>
        <taxon>Bacteria</taxon>
        <taxon>Bacillati</taxon>
        <taxon>Bacillota</taxon>
        <taxon>Bacilli</taxon>
        <taxon>Bacillales</taxon>
        <taxon>Thermoactinomycetaceae</taxon>
        <taxon>Hazenella</taxon>
    </lineage>
</organism>
<evidence type="ECO:0000256" key="1">
    <source>
        <dbReference type="ARBA" id="ARBA00004651"/>
    </source>
</evidence>
<dbReference type="RefSeq" id="WP_131923463.1">
    <property type="nucleotide sequence ID" value="NZ_SMAG01000002.1"/>
</dbReference>
<evidence type="ECO:0000313" key="7">
    <source>
        <dbReference type="EMBL" id="TCS95457.1"/>
    </source>
</evidence>
<keyword evidence="2" id="KW-1003">Cell membrane</keyword>
<dbReference type="Proteomes" id="UP000294937">
    <property type="component" value="Unassembled WGS sequence"/>
</dbReference>
<evidence type="ECO:0000256" key="4">
    <source>
        <dbReference type="ARBA" id="ARBA00022989"/>
    </source>
</evidence>
<dbReference type="PANTHER" id="PTHR30086:SF20">
    <property type="entry name" value="ARGININE EXPORTER PROTEIN ARGO-RELATED"/>
    <property type="match status" value="1"/>
</dbReference>
<keyword evidence="5 6" id="KW-0472">Membrane</keyword>
<evidence type="ECO:0000256" key="3">
    <source>
        <dbReference type="ARBA" id="ARBA00022692"/>
    </source>
</evidence>
<gene>
    <name evidence="7" type="ORF">EDD58_10227</name>
</gene>
<name>A0A4V2UVE4_9BACL</name>
<comment type="caution">
    <text evidence="7">The sequence shown here is derived from an EMBL/GenBank/DDBJ whole genome shotgun (WGS) entry which is preliminary data.</text>
</comment>
<evidence type="ECO:0000256" key="2">
    <source>
        <dbReference type="ARBA" id="ARBA00022475"/>
    </source>
</evidence>
<feature type="transmembrane region" description="Helical" evidence="6">
    <location>
        <begin position="145"/>
        <end position="165"/>
    </location>
</feature>
<feature type="transmembrane region" description="Helical" evidence="6">
    <location>
        <begin position="111"/>
        <end position="133"/>
    </location>
</feature>
<evidence type="ECO:0000313" key="8">
    <source>
        <dbReference type="Proteomes" id="UP000294937"/>
    </source>
</evidence>